<dbReference type="STRING" id="1802126.A3B25_03910"/>
<feature type="chain" id="PRO_5009582993" description="Fibronectin type-III domain-containing protein" evidence="1">
    <location>
        <begin position="25"/>
        <end position="917"/>
    </location>
</feature>
<evidence type="ECO:0008006" key="4">
    <source>
        <dbReference type="Google" id="ProtNLM"/>
    </source>
</evidence>
<reference evidence="2 3" key="1">
    <citation type="journal article" date="2016" name="Nat. Commun.">
        <title>Thousands of microbial genomes shed light on interconnected biogeochemical processes in an aquifer system.</title>
        <authorList>
            <person name="Anantharaman K."/>
            <person name="Brown C.T."/>
            <person name="Hug L.A."/>
            <person name="Sharon I."/>
            <person name="Castelle C.J."/>
            <person name="Probst A.J."/>
            <person name="Thomas B.C."/>
            <person name="Singh A."/>
            <person name="Wilkins M.J."/>
            <person name="Karaoz U."/>
            <person name="Brodie E.L."/>
            <person name="Williams K.H."/>
            <person name="Hubbard S.S."/>
            <person name="Banfield J.F."/>
        </authorList>
    </citation>
    <scope>NUCLEOTIDE SEQUENCE [LARGE SCALE GENOMIC DNA]</scope>
</reference>
<accession>A0A1G2GQU1</accession>
<name>A0A1G2GQU1_9BACT</name>
<comment type="caution">
    <text evidence="2">The sequence shown here is derived from an EMBL/GenBank/DDBJ whole genome shotgun (WGS) entry which is preliminary data.</text>
</comment>
<protein>
    <recommendedName>
        <fullName evidence="4">Fibronectin type-III domain-containing protein</fullName>
    </recommendedName>
</protein>
<gene>
    <name evidence="2" type="ORF">A3B25_03910</name>
</gene>
<evidence type="ECO:0000313" key="3">
    <source>
        <dbReference type="Proteomes" id="UP000179106"/>
    </source>
</evidence>
<dbReference type="Proteomes" id="UP000179106">
    <property type="component" value="Unassembled WGS sequence"/>
</dbReference>
<proteinExistence type="predicted"/>
<feature type="signal peptide" evidence="1">
    <location>
        <begin position="1"/>
        <end position="24"/>
    </location>
</feature>
<evidence type="ECO:0000256" key="1">
    <source>
        <dbReference type="SAM" id="SignalP"/>
    </source>
</evidence>
<sequence length="917" mass="96572">MVDLKKFVAYFLVLASIASSAAFALSGVLGVRAPNADSQTASVAEKTPPPVSENAFVEKVPDTSPKVDIEPGLPPIIVTDNLTENVAQGLTREFFRANLDGPKSVDGKLTVSLPSNSQIDSTVVKKLASPETAALVTLPNFNEIPPSNKFKTSSDNSPESLYQYFVSLDKAFRDTILSKDFAGLMADDPSFDAISAAQLAHSRALYGLGAMTVPSSLSALHASAYKLVADAKKIVDVPTQDGNDPLKTLAVMKGISGKIELVIKNDFENFSAEFKKLEAQRITVFPKSKTTGFGAVAGFLVPEAHAQGVNISTLFDFNTISNFIANYGKWIRGIWEWLQKAVLQQLIHALILTVQQQVVGWINGNGSPQFVTDWRNFIGITYDAASNSTINRIADLLCGGTAFSLNIRAGFLPMPVYGVDGSRFQCTIGQIIDNLKNPNLSFSVNFSAGGGFESFGQLLQQNFFIASMETSDAALNDAIAATGAKKNEALAGAGFLSTKKCPPGSTIDTVLGDCYDAGGNYKGQPVLTTPGRTISDSLSHTLGLGPDSIVNANDIAGLIDAIINASVNRLIVAGADGLLGTYSGGGSISGAPNATSLCGNLVQGSQQYQNCIASGGSANTTAYQDPAAGSTADNPLGAGDNPLGITLPTQIGGQSAEVNLFGAKAYENFKRTDNQNGPAEYAIDGSPSTYSNTTGGGSPSYWYVKLPAADSGGENIDAIYFNFEPYGGYTTLNSWGGQGPYVILTDNAAWNAANPPDATWKKQLFASGQSVYTVPLDPAYRNLKTRYIGFEAADGIVLSDVVVYRHVLPKVDFSGIPTSLTVAAAKNFDPIIGPDANAPWVTAVYYPFYSTPTPPLTTGITYKITQSGNPVPTCTSVPPCTLPNTNGTAGTTYSFSYTATDSAGFTSKPVSKTVTVK</sequence>
<dbReference type="AlphaFoldDB" id="A0A1G2GQU1"/>
<dbReference type="EMBL" id="MHNW01000043">
    <property type="protein sequence ID" value="OGZ52575.1"/>
    <property type="molecule type" value="Genomic_DNA"/>
</dbReference>
<organism evidence="2 3">
    <name type="scientific">Candidatus Ryanbacteria bacterium RIFCSPLOWO2_01_FULL_48_26</name>
    <dbReference type="NCBI Taxonomy" id="1802126"/>
    <lineage>
        <taxon>Bacteria</taxon>
        <taxon>Candidatus Ryaniibacteriota</taxon>
    </lineage>
</organism>
<keyword evidence="1" id="KW-0732">Signal</keyword>
<evidence type="ECO:0000313" key="2">
    <source>
        <dbReference type="EMBL" id="OGZ52575.1"/>
    </source>
</evidence>